<dbReference type="GO" id="GO:0051213">
    <property type="term" value="F:dioxygenase activity"/>
    <property type="evidence" value="ECO:0007669"/>
    <property type="project" value="UniProtKB-KW"/>
</dbReference>
<evidence type="ECO:0000313" key="8">
    <source>
        <dbReference type="Proteomes" id="UP000287166"/>
    </source>
</evidence>
<evidence type="ECO:0000256" key="4">
    <source>
        <dbReference type="ARBA" id="ARBA00023002"/>
    </source>
</evidence>
<comment type="caution">
    <text evidence="7">The sequence shown here is derived from an EMBL/GenBank/DDBJ whole genome shotgun (WGS) entry which is preliminary data.</text>
</comment>
<accession>A0A401GNN5</accession>
<evidence type="ECO:0000313" key="7">
    <source>
        <dbReference type="EMBL" id="GBE83812.1"/>
    </source>
</evidence>
<evidence type="ECO:0000256" key="2">
    <source>
        <dbReference type="ARBA" id="ARBA00022723"/>
    </source>
</evidence>
<reference evidence="7 8" key="1">
    <citation type="journal article" date="2018" name="Sci. Rep.">
        <title>Genome sequence of the cauliflower mushroom Sparassis crispa (Hanabiratake) and its association with beneficial usage.</title>
        <authorList>
            <person name="Kiyama R."/>
            <person name="Furutani Y."/>
            <person name="Kawaguchi K."/>
            <person name="Nakanishi T."/>
        </authorList>
    </citation>
    <scope>NUCLEOTIDE SEQUENCE [LARGE SCALE GENOMIC DNA]</scope>
</reference>
<dbReference type="InParanoid" id="A0A401GNN5"/>
<dbReference type="AlphaFoldDB" id="A0A401GNN5"/>
<dbReference type="RefSeq" id="XP_027614725.1">
    <property type="nucleotide sequence ID" value="XM_027758924.1"/>
</dbReference>
<dbReference type="GeneID" id="38780729"/>
<dbReference type="OrthoDB" id="3200752at2759"/>
<evidence type="ECO:0000256" key="5">
    <source>
        <dbReference type="ARBA" id="ARBA00023004"/>
    </source>
</evidence>
<keyword evidence="8" id="KW-1185">Reference proteome</keyword>
<dbReference type="Gene3D" id="3.60.130.30">
    <property type="match status" value="1"/>
</dbReference>
<dbReference type="Proteomes" id="UP000287166">
    <property type="component" value="Unassembled WGS sequence"/>
</dbReference>
<feature type="domain" description="2OGFeDO JBP1/TET oxygenase" evidence="6">
    <location>
        <begin position="236"/>
        <end position="364"/>
    </location>
</feature>
<dbReference type="Pfam" id="PF12851">
    <property type="entry name" value="Tet_JBP"/>
    <property type="match status" value="1"/>
</dbReference>
<name>A0A401GNN5_9APHY</name>
<evidence type="ECO:0000259" key="6">
    <source>
        <dbReference type="Pfam" id="PF12851"/>
    </source>
</evidence>
<proteinExistence type="predicted"/>
<dbReference type="InterPro" id="IPR024779">
    <property type="entry name" value="2OGFeDO_JBP1/TET_oxygenase_dom"/>
</dbReference>
<gene>
    <name evidence="7" type="ORF">SCP_0508690</name>
</gene>
<dbReference type="EMBL" id="BFAD01000005">
    <property type="protein sequence ID" value="GBE83812.1"/>
    <property type="molecule type" value="Genomic_DNA"/>
</dbReference>
<sequence length="441" mass="48920">MQADECILFFAILAPPTFSPASASQLPEPAIHLIKMSNLSPMPLTDQIAGVLELMFRRKLHLATHAAHSAPSIEVPPSMPSALLLKCNGIADALVKAILNPVRLQWDIDRYCDSLSIQPTGQNEVLEAELEWKWPPPFGESEIRIDQPATLVDMHGCILAWILPRVLIPDRQTKMLQATRALHPAIAASKPSSITATGSLCLSPGWFQQVREHMESGRLETSASLKLEGGRSWLHDIHDSSALLGAILAVVHPTLYATGRQCLGLIQQDPELREMVLNWSLPFNALQVIANRETPFHRDSKTRYTFYDLLAMLGNYTCAWLKFPAMRVAIDYSPGTVIAFCGKAIRHGITRADGERLVYAYFMREGVQNRLGIPAPHWMQASYYASHIGMCTVHHRRDIMPKTDGDENTMQGMETVDGSFVGGTNLAEVMAKCMESRISES</sequence>
<organism evidence="7 8">
    <name type="scientific">Sparassis crispa</name>
    <dbReference type="NCBI Taxonomy" id="139825"/>
    <lineage>
        <taxon>Eukaryota</taxon>
        <taxon>Fungi</taxon>
        <taxon>Dikarya</taxon>
        <taxon>Basidiomycota</taxon>
        <taxon>Agaricomycotina</taxon>
        <taxon>Agaricomycetes</taxon>
        <taxon>Polyporales</taxon>
        <taxon>Sparassidaceae</taxon>
        <taxon>Sparassis</taxon>
    </lineage>
</organism>
<comment type="cofactor">
    <cofactor evidence="1">
        <name>Fe(2+)</name>
        <dbReference type="ChEBI" id="CHEBI:29033"/>
    </cofactor>
</comment>
<keyword evidence="2" id="KW-0479">Metal-binding</keyword>
<evidence type="ECO:0000256" key="1">
    <source>
        <dbReference type="ARBA" id="ARBA00001954"/>
    </source>
</evidence>
<evidence type="ECO:0000256" key="3">
    <source>
        <dbReference type="ARBA" id="ARBA00022964"/>
    </source>
</evidence>
<keyword evidence="4" id="KW-0560">Oxidoreductase</keyword>
<protein>
    <recommendedName>
        <fullName evidence="6">2OGFeDO JBP1/TET oxygenase domain-containing protein</fullName>
    </recommendedName>
</protein>
<dbReference type="GO" id="GO:0046872">
    <property type="term" value="F:metal ion binding"/>
    <property type="evidence" value="ECO:0007669"/>
    <property type="project" value="UniProtKB-KW"/>
</dbReference>
<keyword evidence="5" id="KW-0408">Iron</keyword>
<keyword evidence="3" id="KW-0223">Dioxygenase</keyword>